<proteinExistence type="predicted"/>
<evidence type="ECO:0000256" key="1">
    <source>
        <dbReference type="SAM" id="Coils"/>
    </source>
</evidence>
<keyword evidence="1" id="KW-0175">Coiled coil</keyword>
<reference evidence="2" key="1">
    <citation type="submission" date="2021-03" db="EMBL/GenBank/DDBJ databases">
        <title>Revisited historic fungal species revealed as producer of novel bioactive compounds through whole genome sequencing and comparative genomics.</title>
        <authorList>
            <person name="Vignolle G.A."/>
            <person name="Hochenegger N."/>
            <person name="Mach R.L."/>
            <person name="Mach-Aigner A.R."/>
            <person name="Javad Rahimi M."/>
            <person name="Salim K.A."/>
            <person name="Chan C.M."/>
            <person name="Lim L.B.L."/>
            <person name="Cai F."/>
            <person name="Druzhinina I.S."/>
            <person name="U'Ren J.M."/>
            <person name="Derntl C."/>
        </authorList>
    </citation>
    <scope>NUCLEOTIDE SEQUENCE</scope>
    <source>
        <strain evidence="2">TUCIM 5799</strain>
    </source>
</reference>
<sequence>MEEPQVQDPYKVDGPYIEATDWALPYQAAFLRENNTQNIEMYKHVNCGYLSTPGRPPTLAALKKHAQSLTHLIAQIAPSQGPGEINNKHAGEPCARSFVAGEAFDWLNDLEEPYKSLESQHHRPLNSLVNITKHNSDTLGVEFHCPLEDPTTKRSVKAEDAKWLAQRGQEEADYQEERLVKPFARHWNILRHANDCLEILDHEFSSTGGLLSILPTEHEVEAEQLDIAKNTLIGQWLVFTQQLVARMHDLEIAYANSLELLGGEAVIPLQHMSAHGPDGRSGREIVFPQDRWILANAGDDVLGYLHQVLDKKQDHLERTESEVRAMGVSGETLHDVPTDSERGIVSVDLITRFYRLKGSGSDRGPIFILPAFADCPGTKYTRMMEDRPTVVSMMAPKFPERLSEWESKNKNREDVRRDLFMKTTEQAQHVHTLQKEKERLESEIDLSRLSVENMRASVTPAQANTAQKLDQLQKELQESKAREEKVRQRAEAAEAQVQSLMPNNFSWTELAGTIPRDLDGNVTERALKALLQSLKKSNDDNLILQRTVGSLQSDLRANKSAV</sequence>
<feature type="coiled-coil region" evidence="1">
    <location>
        <begin position="430"/>
        <end position="498"/>
    </location>
</feature>
<name>A0A9Q0AS96_9PEZI</name>
<organism evidence="2 3">
    <name type="scientific">Neoarthrinium moseri</name>
    <dbReference type="NCBI Taxonomy" id="1658444"/>
    <lineage>
        <taxon>Eukaryota</taxon>
        <taxon>Fungi</taxon>
        <taxon>Dikarya</taxon>
        <taxon>Ascomycota</taxon>
        <taxon>Pezizomycotina</taxon>
        <taxon>Sordariomycetes</taxon>
        <taxon>Xylariomycetidae</taxon>
        <taxon>Amphisphaeriales</taxon>
        <taxon>Apiosporaceae</taxon>
        <taxon>Neoarthrinium</taxon>
    </lineage>
</organism>
<protein>
    <submittedName>
        <fullName evidence="2">Uncharacterized protein</fullName>
    </submittedName>
</protein>
<keyword evidence="3" id="KW-1185">Reference proteome</keyword>
<dbReference type="EMBL" id="JAFIMR010000006">
    <property type="protein sequence ID" value="KAI1877475.1"/>
    <property type="molecule type" value="Genomic_DNA"/>
</dbReference>
<evidence type="ECO:0000313" key="3">
    <source>
        <dbReference type="Proteomes" id="UP000829685"/>
    </source>
</evidence>
<evidence type="ECO:0000313" key="2">
    <source>
        <dbReference type="EMBL" id="KAI1877475.1"/>
    </source>
</evidence>
<comment type="caution">
    <text evidence="2">The sequence shown here is derived from an EMBL/GenBank/DDBJ whole genome shotgun (WGS) entry which is preliminary data.</text>
</comment>
<accession>A0A9Q0AS96</accession>
<dbReference type="AlphaFoldDB" id="A0A9Q0AS96"/>
<dbReference type="Proteomes" id="UP000829685">
    <property type="component" value="Unassembled WGS sequence"/>
</dbReference>
<gene>
    <name evidence="2" type="ORF">JX265_003483</name>
</gene>